<name>A0ABP8QVF4_9SPHI</name>
<dbReference type="RefSeq" id="WP_345063841.1">
    <property type="nucleotide sequence ID" value="NZ_BAABGR010000004.1"/>
</dbReference>
<sequence>MKRIGLTVILSLLLLINASYAQRKISFPFSGGYDEEAEIQIGIQYNFLKQDYQLTLKNNWQVLYGKDTDPQELTYLGEIKAVSSKSGHGFSFGIPVDFKLSDIVYANFTPTFAVINGLSIRYTSTNPEIAPIVRKSKQVVDDLYGDNFTAFEFPVALKLRSEEKKVFKTDVRYRGYLLGGIRYSRWAGAESYYATASNSIDSQSVYSPSLVLRNDYIAWEAGLGFDIYFSFFKMSPEIRFSQSVNNIFDNNHLLAKDNKFMKPLDKGLIRNVYFSLIFQ</sequence>
<comment type="caution">
    <text evidence="2">The sequence shown here is derived from an EMBL/GenBank/DDBJ whole genome shotgun (WGS) entry which is preliminary data.</text>
</comment>
<organism evidence="2 3">
    <name type="scientific">Sphingobacterium thermophilum</name>
    <dbReference type="NCBI Taxonomy" id="768534"/>
    <lineage>
        <taxon>Bacteria</taxon>
        <taxon>Pseudomonadati</taxon>
        <taxon>Bacteroidota</taxon>
        <taxon>Sphingobacteriia</taxon>
        <taxon>Sphingobacteriales</taxon>
        <taxon>Sphingobacteriaceae</taxon>
        <taxon>Sphingobacterium</taxon>
    </lineage>
</organism>
<accession>A0ABP8QVF4</accession>
<keyword evidence="1" id="KW-0732">Signal</keyword>
<dbReference type="EMBL" id="BAABGR010000004">
    <property type="protein sequence ID" value="GAA4511123.1"/>
    <property type="molecule type" value="Genomic_DNA"/>
</dbReference>
<feature type="signal peptide" evidence="1">
    <location>
        <begin position="1"/>
        <end position="21"/>
    </location>
</feature>
<evidence type="ECO:0008006" key="4">
    <source>
        <dbReference type="Google" id="ProtNLM"/>
    </source>
</evidence>
<gene>
    <name evidence="2" type="ORF">GCM10023173_03430</name>
</gene>
<evidence type="ECO:0000313" key="2">
    <source>
        <dbReference type="EMBL" id="GAA4511123.1"/>
    </source>
</evidence>
<proteinExistence type="predicted"/>
<dbReference type="Proteomes" id="UP001500394">
    <property type="component" value="Unassembled WGS sequence"/>
</dbReference>
<feature type="chain" id="PRO_5046493801" description="Outer membrane protein beta-barrel domain-containing protein" evidence="1">
    <location>
        <begin position="22"/>
        <end position="279"/>
    </location>
</feature>
<reference evidence="3" key="1">
    <citation type="journal article" date="2019" name="Int. J. Syst. Evol. Microbiol.">
        <title>The Global Catalogue of Microorganisms (GCM) 10K type strain sequencing project: providing services to taxonomists for standard genome sequencing and annotation.</title>
        <authorList>
            <consortium name="The Broad Institute Genomics Platform"/>
            <consortium name="The Broad Institute Genome Sequencing Center for Infectious Disease"/>
            <person name="Wu L."/>
            <person name="Ma J."/>
        </authorList>
    </citation>
    <scope>NUCLEOTIDE SEQUENCE [LARGE SCALE GENOMIC DNA]</scope>
    <source>
        <strain evidence="3">JCM 17858</strain>
    </source>
</reference>
<evidence type="ECO:0000313" key="3">
    <source>
        <dbReference type="Proteomes" id="UP001500394"/>
    </source>
</evidence>
<evidence type="ECO:0000256" key="1">
    <source>
        <dbReference type="SAM" id="SignalP"/>
    </source>
</evidence>
<keyword evidence="3" id="KW-1185">Reference proteome</keyword>
<protein>
    <recommendedName>
        <fullName evidence="4">Outer membrane protein beta-barrel domain-containing protein</fullName>
    </recommendedName>
</protein>